<dbReference type="InterPro" id="IPR001715">
    <property type="entry name" value="CH_dom"/>
</dbReference>
<dbReference type="Gene3D" id="1.10.418.10">
    <property type="entry name" value="Calponin-like domain"/>
    <property type="match status" value="1"/>
</dbReference>
<protein>
    <recommendedName>
        <fullName evidence="1">Calponin-homology (CH) domain-containing protein</fullName>
    </recommendedName>
</protein>
<feature type="domain" description="Calponin-homology (CH)" evidence="1">
    <location>
        <begin position="23"/>
        <end position="130"/>
    </location>
</feature>
<sequence>MQDKDQVTNLDQDLKSSRFDKYNKLQNEIKQWFDMIFQTNQFSKNDTDLIEYLKDGVILCDLINQVYGSNTIKYKQSKLAFVQMENIEFFLNFIKSKGVPESELFQTVDLYESKDPYQVTQTIQSFSRIINKIDPTKYPLIGPVISTKRERPKIPSKPKHLENGMWSTTEYGYMGGSNQNTERVVFGGRRDITGRK</sequence>
<dbReference type="EMBL" id="KV453868">
    <property type="protein sequence ID" value="ODV83093.1"/>
    <property type="molecule type" value="Genomic_DNA"/>
</dbReference>
<dbReference type="STRING" id="983967.A0A1E4SUA1"/>
<dbReference type="PANTHER" id="PTHR47385">
    <property type="entry name" value="CALPONIN"/>
    <property type="match status" value="1"/>
</dbReference>
<dbReference type="GO" id="GO:0015629">
    <property type="term" value="C:actin cytoskeleton"/>
    <property type="evidence" value="ECO:0007669"/>
    <property type="project" value="TreeGrafter"/>
</dbReference>
<dbReference type="PANTHER" id="PTHR47385:SF14">
    <property type="entry name" value="TRANSGELIN"/>
    <property type="match status" value="1"/>
</dbReference>
<dbReference type="Pfam" id="PF00307">
    <property type="entry name" value="CH"/>
    <property type="match status" value="1"/>
</dbReference>
<dbReference type="AlphaFoldDB" id="A0A1E4SUA1"/>
<proteinExistence type="predicted"/>
<dbReference type="Proteomes" id="UP000094801">
    <property type="component" value="Unassembled WGS sequence"/>
</dbReference>
<dbReference type="OrthoDB" id="21595at2759"/>
<dbReference type="PROSITE" id="PS50021">
    <property type="entry name" value="CH"/>
    <property type="match status" value="1"/>
</dbReference>
<dbReference type="GO" id="GO:0051015">
    <property type="term" value="F:actin filament binding"/>
    <property type="evidence" value="ECO:0007669"/>
    <property type="project" value="TreeGrafter"/>
</dbReference>
<dbReference type="InterPro" id="IPR036872">
    <property type="entry name" value="CH_dom_sf"/>
</dbReference>
<dbReference type="SUPFAM" id="SSF47576">
    <property type="entry name" value="Calponin-homology domain, CH-domain"/>
    <property type="match status" value="1"/>
</dbReference>
<dbReference type="PRINTS" id="PR00888">
    <property type="entry name" value="SM22CALPONIN"/>
</dbReference>
<evidence type="ECO:0000313" key="3">
    <source>
        <dbReference type="Proteomes" id="UP000094801"/>
    </source>
</evidence>
<gene>
    <name evidence="2" type="ORF">CANARDRAFT_203910</name>
</gene>
<evidence type="ECO:0000259" key="1">
    <source>
        <dbReference type="PROSITE" id="PS50021"/>
    </source>
</evidence>
<reference evidence="3" key="1">
    <citation type="submission" date="2016-04" db="EMBL/GenBank/DDBJ databases">
        <title>Comparative genomics of biotechnologically important yeasts.</title>
        <authorList>
            <consortium name="DOE Joint Genome Institute"/>
            <person name="Riley R."/>
            <person name="Haridas S."/>
            <person name="Wolfe K.H."/>
            <person name="Lopes M.R."/>
            <person name="Hittinger C.T."/>
            <person name="Goker M."/>
            <person name="Salamov A."/>
            <person name="Wisecaver J."/>
            <person name="Long T.M."/>
            <person name="Aerts A.L."/>
            <person name="Barry K."/>
            <person name="Choi C."/>
            <person name="Clum A."/>
            <person name="Coughlan A.Y."/>
            <person name="Deshpande S."/>
            <person name="Douglass A.P."/>
            <person name="Hanson S.J."/>
            <person name="Klenk H.-P."/>
            <person name="Labutti K."/>
            <person name="Lapidus A."/>
            <person name="Lindquist E."/>
            <person name="Lipzen A."/>
            <person name="Meier-Kolthoff J.P."/>
            <person name="Ohm R.A."/>
            <person name="Otillar R.P."/>
            <person name="Pangilinan J."/>
            <person name="Peng Y."/>
            <person name="Rokas A."/>
            <person name="Rosa C.A."/>
            <person name="Scheuner C."/>
            <person name="Sibirny A.A."/>
            <person name="Slot J.C."/>
            <person name="Stielow J.B."/>
            <person name="Sun H."/>
            <person name="Kurtzman C.P."/>
            <person name="Blackwell M."/>
            <person name="Grigoriev I.V."/>
            <person name="Jeffries T.W."/>
        </authorList>
    </citation>
    <scope>NUCLEOTIDE SEQUENCE [LARGE SCALE GENOMIC DNA]</scope>
    <source>
        <strain evidence="3">NRRL YB-2248</strain>
    </source>
</reference>
<organism evidence="2 3">
    <name type="scientific">[Candida] arabinofermentans NRRL YB-2248</name>
    <dbReference type="NCBI Taxonomy" id="983967"/>
    <lineage>
        <taxon>Eukaryota</taxon>
        <taxon>Fungi</taxon>
        <taxon>Dikarya</taxon>
        <taxon>Ascomycota</taxon>
        <taxon>Saccharomycotina</taxon>
        <taxon>Pichiomycetes</taxon>
        <taxon>Pichiales</taxon>
        <taxon>Pichiaceae</taxon>
        <taxon>Ogataea</taxon>
        <taxon>Ogataea/Candida clade</taxon>
    </lineage>
</organism>
<dbReference type="SMART" id="SM00033">
    <property type="entry name" value="CH"/>
    <property type="match status" value="1"/>
</dbReference>
<name>A0A1E4SUA1_9ASCO</name>
<dbReference type="InterPro" id="IPR003096">
    <property type="entry name" value="SM22_calponin"/>
</dbReference>
<dbReference type="InterPro" id="IPR050606">
    <property type="entry name" value="Calponin-like"/>
</dbReference>
<dbReference type="GO" id="GO:0007015">
    <property type="term" value="P:actin filament organization"/>
    <property type="evidence" value="ECO:0007669"/>
    <property type="project" value="TreeGrafter"/>
</dbReference>
<evidence type="ECO:0000313" key="2">
    <source>
        <dbReference type="EMBL" id="ODV83093.1"/>
    </source>
</evidence>
<keyword evidence="3" id="KW-1185">Reference proteome</keyword>
<accession>A0A1E4SUA1</accession>